<organism evidence="1 2">
    <name type="scientific">Bergeyella zoohelcum</name>
    <dbReference type="NCBI Taxonomy" id="1015"/>
    <lineage>
        <taxon>Bacteria</taxon>
        <taxon>Pseudomonadati</taxon>
        <taxon>Bacteroidota</taxon>
        <taxon>Flavobacteriia</taxon>
        <taxon>Flavobacteriales</taxon>
        <taxon>Weeksellaceae</taxon>
        <taxon>Bergeyella</taxon>
    </lineage>
</organism>
<sequence>MKHLVIIGMVFPEPTSTAAGTRMLQLISLFQEMNWKISFLSAAEKSERSFDLSQLNVATYSITLNNDDFDKLLLHLTPDAVLYDRFLTEEQFGWRVTEKLPNAITILDTEDLHFLRHSRTDAFKKQIPWNKDMLLGNPTFFREMATIHRCDISLIISDEEMNLLTEIFHIPLSQLIYLPLFAKFNTETPDYEHRKDFVSIGNFLHEPNWHTVLELKRIWKNIKKEIPEAELHIYGAYPPPKAYQLHNPNEGFIIQGSADSVEEIFKKYRVLLAPIPFGAGIKGKLLDTMQFGLPSVTSSIGAEGMQIASNDETPFWNGYICDNDDDFIRKSIDVYQNPTLWKKFQQNGKIIIDEKFRKELYCDAFKKRISKILNQIHQHRTSHYLGLLFRHHTLQSTKYLSKWIMEKNKKDI</sequence>
<dbReference type="Gene3D" id="3.40.50.2000">
    <property type="entry name" value="Glycogen Phosphorylase B"/>
    <property type="match status" value="1"/>
</dbReference>
<gene>
    <name evidence="1" type="ORF">NCTC11661_01963</name>
</gene>
<dbReference type="EMBL" id="UFTJ01000003">
    <property type="protein sequence ID" value="SUV52818.1"/>
    <property type="molecule type" value="Genomic_DNA"/>
</dbReference>
<evidence type="ECO:0000313" key="1">
    <source>
        <dbReference type="EMBL" id="SUV52818.1"/>
    </source>
</evidence>
<proteinExistence type="predicted"/>
<protein>
    <submittedName>
        <fullName evidence="1">Uncharacterized protein conserved in bacteria</fullName>
    </submittedName>
</protein>
<dbReference type="Proteomes" id="UP000255515">
    <property type="component" value="Unassembled WGS sequence"/>
</dbReference>
<dbReference type="RefSeq" id="WP_002688047.1">
    <property type="nucleotide sequence ID" value="NZ_UFTJ01000003.1"/>
</dbReference>
<dbReference type="AlphaFoldDB" id="A0A380ZVK9"/>
<accession>A0A380ZVK9</accession>
<reference evidence="1 2" key="1">
    <citation type="submission" date="2018-06" db="EMBL/GenBank/DDBJ databases">
        <authorList>
            <consortium name="Pathogen Informatics"/>
            <person name="Doyle S."/>
        </authorList>
    </citation>
    <scope>NUCLEOTIDE SEQUENCE [LARGE SCALE GENOMIC DNA]</scope>
    <source>
        <strain evidence="1 2">NCTC11661</strain>
    </source>
</reference>
<name>A0A380ZVK9_9FLAO</name>
<dbReference type="SUPFAM" id="SSF53756">
    <property type="entry name" value="UDP-Glycosyltransferase/glycogen phosphorylase"/>
    <property type="match status" value="1"/>
</dbReference>
<dbReference type="CDD" id="cd03801">
    <property type="entry name" value="GT4_PimA-like"/>
    <property type="match status" value="1"/>
</dbReference>
<evidence type="ECO:0000313" key="2">
    <source>
        <dbReference type="Proteomes" id="UP000255515"/>
    </source>
</evidence>
<dbReference type="Pfam" id="PF13692">
    <property type="entry name" value="Glyco_trans_1_4"/>
    <property type="match status" value="1"/>
</dbReference>